<feature type="transmembrane region" description="Helical" evidence="1">
    <location>
        <begin position="71"/>
        <end position="88"/>
    </location>
</feature>
<keyword evidence="1" id="KW-0812">Transmembrane</keyword>
<accession>A0A7S9QEN9</accession>
<keyword evidence="3" id="KW-1185">Reference proteome</keyword>
<proteinExistence type="predicted"/>
<dbReference type="Proteomes" id="UP000594800">
    <property type="component" value="Chromosome"/>
</dbReference>
<feature type="transmembrane region" description="Helical" evidence="1">
    <location>
        <begin position="39"/>
        <end position="59"/>
    </location>
</feature>
<evidence type="ECO:0000313" key="2">
    <source>
        <dbReference type="EMBL" id="QPH56198.1"/>
    </source>
</evidence>
<keyword evidence="1" id="KW-1133">Transmembrane helix</keyword>
<sequence length="131" mass="13828">MILYALTLAVFLIVDVVWLKLVVLDVFEARIGGMMRDQPLLGVAAAFYAAYVAGIVYLVSGPAMAADVSMGSVALQAAIIGLLAYGTYEFTNMSVMKGWDWTMVSMDTAWGGVLTAGSAVAGLALTRLLVN</sequence>
<name>A0A7S9QEN9_9RHOB</name>
<dbReference type="KEGG" id="poz:I0K15_11220"/>
<feature type="transmembrane region" description="Helical" evidence="1">
    <location>
        <begin position="109"/>
        <end position="130"/>
    </location>
</feature>
<dbReference type="AlphaFoldDB" id="A0A7S9QEN9"/>
<keyword evidence="1" id="KW-0472">Membrane</keyword>
<reference evidence="2 3" key="1">
    <citation type="submission" date="2020-11" db="EMBL/GenBank/DDBJ databases">
        <title>Description of Pontivivens ytuae sp. nov. isolated from deep sea sediment of Mariana Trench.</title>
        <authorList>
            <person name="Wang Z."/>
            <person name="Sun Q.-L."/>
            <person name="Xu X.-D."/>
            <person name="Tang Y.-Z."/>
            <person name="Zhang J."/>
        </authorList>
    </citation>
    <scope>NUCLEOTIDE SEQUENCE [LARGE SCALE GENOMIC DNA]</scope>
    <source>
        <strain evidence="2 3">MT2928</strain>
    </source>
</reference>
<protein>
    <submittedName>
        <fullName evidence="2">DUF2177 family protein</fullName>
    </submittedName>
</protein>
<dbReference type="EMBL" id="CP064942">
    <property type="protein sequence ID" value="QPH56198.1"/>
    <property type="molecule type" value="Genomic_DNA"/>
</dbReference>
<evidence type="ECO:0000313" key="3">
    <source>
        <dbReference type="Proteomes" id="UP000594800"/>
    </source>
</evidence>
<organism evidence="2 3">
    <name type="scientific">Pontivivens ytuae</name>
    <dbReference type="NCBI Taxonomy" id="2789856"/>
    <lineage>
        <taxon>Bacteria</taxon>
        <taxon>Pseudomonadati</taxon>
        <taxon>Pseudomonadota</taxon>
        <taxon>Alphaproteobacteria</taxon>
        <taxon>Rhodobacterales</taxon>
        <taxon>Paracoccaceae</taxon>
        <taxon>Pontivivens</taxon>
    </lineage>
</organism>
<evidence type="ECO:0000256" key="1">
    <source>
        <dbReference type="SAM" id="Phobius"/>
    </source>
</evidence>
<feature type="transmembrane region" description="Helical" evidence="1">
    <location>
        <begin position="6"/>
        <end position="27"/>
    </location>
</feature>
<gene>
    <name evidence="2" type="ORF">I0K15_11220</name>
</gene>
<dbReference type="Pfam" id="PF09945">
    <property type="entry name" value="DUF2177"/>
    <property type="match status" value="1"/>
</dbReference>
<dbReference type="InterPro" id="IPR018687">
    <property type="entry name" value="DUF2177_membr"/>
</dbReference>